<dbReference type="EMBL" id="CP023741">
    <property type="protein sequence ID" value="ATI82822.1"/>
    <property type="molecule type" value="Genomic_DNA"/>
</dbReference>
<organism evidence="2 3">
    <name type="scientific">Sphingobium yanoikuyae</name>
    <name type="common">Sphingomonas yanoikuyae</name>
    <dbReference type="NCBI Taxonomy" id="13690"/>
    <lineage>
        <taxon>Bacteria</taxon>
        <taxon>Pseudomonadati</taxon>
        <taxon>Pseudomonadota</taxon>
        <taxon>Alphaproteobacteria</taxon>
        <taxon>Sphingomonadales</taxon>
        <taxon>Sphingomonadaceae</taxon>
        <taxon>Sphingobium</taxon>
    </lineage>
</organism>
<proteinExistence type="predicted"/>
<dbReference type="InterPro" id="IPR041584">
    <property type="entry name" value="Put_pPIWI_pnuc_2"/>
</dbReference>
<feature type="domain" description="Predicted pPIWI-associating nuclease group 2" evidence="1">
    <location>
        <begin position="15"/>
        <end position="99"/>
    </location>
</feature>
<gene>
    <name evidence="2" type="ORF">A6768_24335</name>
</gene>
<dbReference type="KEGG" id="sya:A6768_24335"/>
<protein>
    <recommendedName>
        <fullName evidence="1">Predicted pPIWI-associating nuclease group 2 domain-containing protein</fullName>
    </recommendedName>
</protein>
<evidence type="ECO:0000313" key="3">
    <source>
        <dbReference type="Proteomes" id="UP000219422"/>
    </source>
</evidence>
<evidence type="ECO:0000259" key="1">
    <source>
        <dbReference type="Pfam" id="PF18166"/>
    </source>
</evidence>
<name>A0A291N653_SPHYA</name>
<evidence type="ECO:0000313" key="2">
    <source>
        <dbReference type="EMBL" id="ATI82822.1"/>
    </source>
</evidence>
<sequence>MIASYLNEVDPTEFDIWADLDALSTHTTIDDIEIDPAGIVLSGENFEGVFNVYVSLQYGTDNEEGFTTSDSFLARFSGHFDEANSPVIDKSEVDTSSFYADDEDS</sequence>
<dbReference type="Proteomes" id="UP000219422">
    <property type="component" value="Chromosome"/>
</dbReference>
<dbReference type="Pfam" id="PF18166">
    <property type="entry name" value="pP_pnuc_2"/>
    <property type="match status" value="1"/>
</dbReference>
<reference evidence="2 3" key="1">
    <citation type="submission" date="2017-10" db="EMBL/GenBank/DDBJ databases">
        <title>Sphingobium yanoikuyae S72.</title>
        <authorList>
            <person name="Sanchez E."/>
            <person name="Bustos P."/>
            <person name="Mendoza P."/>
            <person name="Guo X."/>
            <person name="Mendoza A."/>
        </authorList>
    </citation>
    <scope>NUCLEOTIDE SEQUENCE [LARGE SCALE GENOMIC DNA]</scope>
    <source>
        <strain evidence="2 3">S72</strain>
    </source>
</reference>
<accession>A0A291N653</accession>
<dbReference type="AlphaFoldDB" id="A0A291N653"/>